<feature type="region of interest" description="Disordered" evidence="2">
    <location>
        <begin position="132"/>
        <end position="178"/>
    </location>
</feature>
<dbReference type="Pfam" id="PF13581">
    <property type="entry name" value="HATPase_c_2"/>
    <property type="match status" value="1"/>
</dbReference>
<dbReference type="InterPro" id="IPR052016">
    <property type="entry name" value="Bact_Sigma-Reg"/>
</dbReference>
<gene>
    <name evidence="4" type="ORF">GCM10010411_21740</name>
</gene>
<dbReference type="InterPro" id="IPR003594">
    <property type="entry name" value="HATPase_dom"/>
</dbReference>
<dbReference type="Gene3D" id="3.30.450.40">
    <property type="match status" value="2"/>
</dbReference>
<accession>A0ABN3PIX6</accession>
<evidence type="ECO:0000313" key="4">
    <source>
        <dbReference type="EMBL" id="GAA2588528.1"/>
    </source>
</evidence>
<dbReference type="Pfam" id="PF07228">
    <property type="entry name" value="SpoIIE"/>
    <property type="match status" value="1"/>
</dbReference>
<dbReference type="CDD" id="cd16936">
    <property type="entry name" value="HATPase_RsbW-like"/>
    <property type="match status" value="1"/>
</dbReference>
<feature type="domain" description="PPM-type phosphatase" evidence="3">
    <location>
        <begin position="561"/>
        <end position="778"/>
    </location>
</feature>
<dbReference type="RefSeq" id="WP_344540159.1">
    <property type="nucleotide sequence ID" value="NZ_BAAATD010000002.1"/>
</dbReference>
<evidence type="ECO:0000256" key="2">
    <source>
        <dbReference type="SAM" id="MobiDB-lite"/>
    </source>
</evidence>
<keyword evidence="5" id="KW-1185">Reference proteome</keyword>
<proteinExistence type="predicted"/>
<dbReference type="SMART" id="SM00331">
    <property type="entry name" value="PP2C_SIG"/>
    <property type="match status" value="1"/>
</dbReference>
<feature type="compositionally biased region" description="Low complexity" evidence="2">
    <location>
        <begin position="279"/>
        <end position="291"/>
    </location>
</feature>
<dbReference type="Pfam" id="PF13492">
    <property type="entry name" value="GAF_3"/>
    <property type="match status" value="1"/>
</dbReference>
<dbReference type="SUPFAM" id="SSF55781">
    <property type="entry name" value="GAF domain-like"/>
    <property type="match status" value="2"/>
</dbReference>
<dbReference type="Pfam" id="PF13185">
    <property type="entry name" value="GAF_2"/>
    <property type="match status" value="1"/>
</dbReference>
<dbReference type="InterPro" id="IPR003018">
    <property type="entry name" value="GAF"/>
</dbReference>
<dbReference type="PANTHER" id="PTHR43156">
    <property type="entry name" value="STAGE II SPORULATION PROTEIN E-RELATED"/>
    <property type="match status" value="1"/>
</dbReference>
<dbReference type="Gene3D" id="3.30.565.10">
    <property type="entry name" value="Histidine kinase-like ATPase, C-terminal domain"/>
    <property type="match status" value="1"/>
</dbReference>
<evidence type="ECO:0000256" key="1">
    <source>
        <dbReference type="ARBA" id="ARBA00022801"/>
    </source>
</evidence>
<dbReference type="InterPro" id="IPR001932">
    <property type="entry name" value="PPM-type_phosphatase-like_dom"/>
</dbReference>
<evidence type="ECO:0000259" key="3">
    <source>
        <dbReference type="SMART" id="SM00331"/>
    </source>
</evidence>
<organism evidence="4 5">
    <name type="scientific">Actinomadura fulvescens</name>
    <dbReference type="NCBI Taxonomy" id="46160"/>
    <lineage>
        <taxon>Bacteria</taxon>
        <taxon>Bacillati</taxon>
        <taxon>Actinomycetota</taxon>
        <taxon>Actinomycetes</taxon>
        <taxon>Streptosporangiales</taxon>
        <taxon>Thermomonosporaceae</taxon>
        <taxon>Actinomadura</taxon>
    </lineage>
</organism>
<sequence length="779" mass="82653">MSVPRRSSATYVPESTTVPAAREQVRETLHAWDLPFDRVEDAVLIASELVTNAVVHAGTDIEVTCGLDAPEGSVRVEVRDLLPMRRVDPPDHPSGHLDAHRGLVLTHSLAEAWGVTYTKNSKTVWFELAGPAREPAESPPPPAPARARQDKPADPVPPSRTAAPFVTTSAVPPSVTPSGEFSSGGVEVSPGIAAPVSAVPVSAVPVSAVPVSAVPQGYAADGLPAEQLFDHLVQWARASTGADAAYVLVGSDDETLKVRASAVGDEDSSNRQANGQINGQGADRAADQAADSPMLRPGEAARLGFVAHEDAAVVSPPPGSRFRSLATAPLRAGGKRLGLMVVTAEAPGRFGPADLSRLEYAAESLAPVVSRERQATARHGYRGWLGFLAEANDLLAGTLDEKLVLALAAQLFVPRIASWCAVYLDDPAGKSVLTHVWHADEQLIGPLRDLLASRPAPVSHQVREARQWSTFASLPPSERRLTGADVLELPLACRERRFGCLLLGGSGDGDFRPELVRLAEDLGGRVALALLNARRYGEQVAVSQTLQRSLLPSHLPQIPGVDYSIVYLPAGPDAKAGGDFYDLFPAGRDRWRFMLGDVCGTGAAAAAVTGLVRHTLRALSREGRSTARALDSLNEAMLDDDASRLLTVVHGELERLSTGNLRVSVTSAGHPLPLRLRPDGEVTAIGTSQLLVGAVTRPAYRLDSVELVPGDVMLCVTDGITERRHGDAQLDDDDGLARMLSDCTGLTARAVTLRVQAAVREFGTDPLDDDMAIFAMRVE</sequence>
<dbReference type="Proteomes" id="UP001501509">
    <property type="component" value="Unassembled WGS sequence"/>
</dbReference>
<keyword evidence="1" id="KW-0378">Hydrolase</keyword>
<reference evidence="4 5" key="1">
    <citation type="journal article" date="2019" name="Int. J. Syst. Evol. Microbiol.">
        <title>The Global Catalogue of Microorganisms (GCM) 10K type strain sequencing project: providing services to taxonomists for standard genome sequencing and annotation.</title>
        <authorList>
            <consortium name="The Broad Institute Genomics Platform"/>
            <consortium name="The Broad Institute Genome Sequencing Center for Infectious Disease"/>
            <person name="Wu L."/>
            <person name="Ma J."/>
        </authorList>
    </citation>
    <scope>NUCLEOTIDE SEQUENCE [LARGE SCALE GENOMIC DNA]</scope>
    <source>
        <strain evidence="4 5">JCM 6833</strain>
    </source>
</reference>
<comment type="caution">
    <text evidence="4">The sequence shown here is derived from an EMBL/GenBank/DDBJ whole genome shotgun (WGS) entry which is preliminary data.</text>
</comment>
<dbReference type="PANTHER" id="PTHR43156:SF2">
    <property type="entry name" value="STAGE II SPORULATION PROTEIN E"/>
    <property type="match status" value="1"/>
</dbReference>
<dbReference type="Gene3D" id="3.60.40.10">
    <property type="entry name" value="PPM-type phosphatase domain"/>
    <property type="match status" value="1"/>
</dbReference>
<evidence type="ECO:0000313" key="5">
    <source>
        <dbReference type="Proteomes" id="UP001501509"/>
    </source>
</evidence>
<name>A0ABN3PIX6_9ACTN</name>
<dbReference type="InterPro" id="IPR029016">
    <property type="entry name" value="GAF-like_dom_sf"/>
</dbReference>
<protein>
    <recommendedName>
        <fullName evidence="3">PPM-type phosphatase domain-containing protein</fullName>
    </recommendedName>
</protein>
<dbReference type="EMBL" id="BAAATD010000002">
    <property type="protein sequence ID" value="GAA2588528.1"/>
    <property type="molecule type" value="Genomic_DNA"/>
</dbReference>
<dbReference type="InterPro" id="IPR036457">
    <property type="entry name" value="PPM-type-like_dom_sf"/>
</dbReference>
<dbReference type="InterPro" id="IPR036890">
    <property type="entry name" value="HATPase_C_sf"/>
</dbReference>
<feature type="region of interest" description="Disordered" evidence="2">
    <location>
        <begin position="261"/>
        <end position="291"/>
    </location>
</feature>